<dbReference type="AlphaFoldDB" id="A0A1B8HPD4"/>
<protein>
    <submittedName>
        <fullName evidence="1">Uncharacterized protein</fullName>
    </submittedName>
</protein>
<sequence>MVILGIIQGGTIKSFFFGTISQIKPVIFCLCDLIRNIFVKIRAIIYTKKEFLLSYFSLFTDK</sequence>
<dbReference type="Proteomes" id="UP000092247">
    <property type="component" value="Unassembled WGS sequence"/>
</dbReference>
<gene>
    <name evidence="1" type="ORF">AYY17_00955</name>
</gene>
<proteinExistence type="predicted"/>
<name>A0A1B8HPD4_9GAMM</name>
<accession>A0A1B8HPD4</accession>
<evidence type="ECO:0000313" key="2">
    <source>
        <dbReference type="Proteomes" id="UP000092247"/>
    </source>
</evidence>
<organism evidence="1 2">
    <name type="scientific">Morganella psychrotolerans</name>
    <dbReference type="NCBI Taxonomy" id="368603"/>
    <lineage>
        <taxon>Bacteria</taxon>
        <taxon>Pseudomonadati</taxon>
        <taxon>Pseudomonadota</taxon>
        <taxon>Gammaproteobacteria</taxon>
        <taxon>Enterobacterales</taxon>
        <taxon>Morganellaceae</taxon>
        <taxon>Morganella</taxon>
    </lineage>
</organism>
<reference evidence="1 2" key="1">
    <citation type="submission" date="2016-06" db="EMBL/GenBank/DDBJ databases">
        <authorList>
            <person name="Kjaerup R.B."/>
            <person name="Dalgaard T.S."/>
            <person name="Juul-Madsen H.R."/>
        </authorList>
    </citation>
    <scope>NUCLEOTIDE SEQUENCE [LARGE SCALE GENOMIC DNA]</scope>
    <source>
        <strain evidence="1 2">GCSL-Mp3</strain>
    </source>
</reference>
<evidence type="ECO:0000313" key="1">
    <source>
        <dbReference type="EMBL" id="OBU11349.1"/>
    </source>
</evidence>
<dbReference type="EMBL" id="LZEX01000001">
    <property type="protein sequence ID" value="OBU11349.1"/>
    <property type="molecule type" value="Genomic_DNA"/>
</dbReference>
<comment type="caution">
    <text evidence="1">The sequence shown here is derived from an EMBL/GenBank/DDBJ whole genome shotgun (WGS) entry which is preliminary data.</text>
</comment>